<feature type="domain" description="Rad50/SbcC-type AAA" evidence="4">
    <location>
        <begin position="5"/>
        <end position="284"/>
    </location>
</feature>
<dbReference type="PANTHER" id="PTHR32114:SF2">
    <property type="entry name" value="ABC TRANSPORTER ABCH.3"/>
    <property type="match status" value="1"/>
</dbReference>
<dbReference type="SUPFAM" id="SSF52540">
    <property type="entry name" value="P-loop containing nucleoside triphosphate hydrolases"/>
    <property type="match status" value="1"/>
</dbReference>
<reference evidence="6 7" key="1">
    <citation type="submission" date="2016-10" db="EMBL/GenBank/DDBJ databases">
        <authorList>
            <person name="de Groot N.N."/>
        </authorList>
    </citation>
    <scope>NUCLEOTIDE SEQUENCE [LARGE SCALE GENOMIC DNA]</scope>
    <source>
        <strain evidence="6 7">CGMCC 1.10331</strain>
    </source>
</reference>
<name>A0A1H6C0P9_9EURY</name>
<evidence type="ECO:0000313" key="6">
    <source>
        <dbReference type="EMBL" id="SEG66549.1"/>
    </source>
</evidence>
<dbReference type="GeneID" id="39859050"/>
<accession>A0A1H6C0P9</accession>
<evidence type="ECO:0000256" key="1">
    <source>
        <dbReference type="ARBA" id="ARBA00023054"/>
    </source>
</evidence>
<dbReference type="InterPro" id="IPR017599">
    <property type="entry name" value="DNA_S_DndD"/>
</dbReference>
<keyword evidence="1 3" id="KW-0175">Coiled coil</keyword>
<proteinExistence type="inferred from homology"/>
<dbReference type="REBASE" id="307968">
    <property type="entry name" value="M.Hli10331DndD2P"/>
</dbReference>
<dbReference type="RefSeq" id="WP_103992760.1">
    <property type="nucleotide sequence ID" value="NZ_CP031311.1"/>
</dbReference>
<evidence type="ECO:0000313" key="5">
    <source>
        <dbReference type="EMBL" id="QCC48523.1"/>
    </source>
</evidence>
<evidence type="ECO:0000256" key="3">
    <source>
        <dbReference type="SAM" id="Coils"/>
    </source>
</evidence>
<dbReference type="InterPro" id="IPR027417">
    <property type="entry name" value="P-loop_NTPase"/>
</dbReference>
<dbReference type="NCBIfam" id="TIGR03185">
    <property type="entry name" value="DNA_S_dndD"/>
    <property type="match status" value="1"/>
</dbReference>
<evidence type="ECO:0000313" key="8">
    <source>
        <dbReference type="Proteomes" id="UP000296733"/>
    </source>
</evidence>
<dbReference type="EMBL" id="CP031311">
    <property type="protein sequence ID" value="QCC48523.1"/>
    <property type="molecule type" value="Genomic_DNA"/>
</dbReference>
<sequence>MKLTKLVINDFGPYRGRNEFQLSTSQESPIILFGGSNGAGKTTLFRGIQICLHGRSALGRRVSESDYKEHIRGKLHEYSDHSADEASIRLEFEYAYMGEVDHYSVERSWRDRGKSIVENLEVRRNGKLPSDLDKDQWEDFLKELIPPGVSQLFFFDGEKVQELATAIEDDESFEDSLFSLLGLDLVDRLDADLSIYRSRKLDESGLEGLNDEIKELRKEKEELENRRQELKDEKEDKEGRLAELETEIDSKEADIAQEGGAYADKREELKERRAELNAKIENVEEDIREIATDAYPFALAPDLCKSVVNRLKEESEKQETAAARERLDSELDEALNGEVFSDLDVPDDQAEEIKTRLQSEIKNRFQVDDEDTQLLHQFSESQRREMYGVVDQALNEVPENLGSKSSELESMVRELQDIESQLGRAPEEEDISPLIEELNELIEEKESLKSDLEDIEEELSTLETRTSRLGNQIDNKLDRKEDEETISERADLASDVQDVLSEYREDLAKEKLRNLEDALTERYLALSNKSDFYEGIEVDEEELNIQVKTKHGNHKPQSELSAGERQIFATALLWALAEISGRPLPFIVDTPLGRLDKAHRENLVENFFPEAAHQVLVFSTDTEIDDEYYDQLNDDVTQSYHLDYNQQEGYTSVSRGYFWSSPDQAEEIDLEGVPQ</sequence>
<dbReference type="Proteomes" id="UP000296733">
    <property type="component" value="Chromosome"/>
</dbReference>
<dbReference type="OrthoDB" id="25344at2157"/>
<dbReference type="EMBL" id="FNVN01000006">
    <property type="protein sequence ID" value="SEG66549.1"/>
    <property type="molecule type" value="Genomic_DNA"/>
</dbReference>
<organism evidence="6 7">
    <name type="scientific">Halobellus limi</name>
    <dbReference type="NCBI Taxonomy" id="699433"/>
    <lineage>
        <taxon>Archaea</taxon>
        <taxon>Methanobacteriati</taxon>
        <taxon>Methanobacteriota</taxon>
        <taxon>Stenosarchaea group</taxon>
        <taxon>Halobacteria</taxon>
        <taxon>Halobacteriales</taxon>
        <taxon>Haloferacaceae</taxon>
        <taxon>Halobellus</taxon>
    </lineage>
</organism>
<dbReference type="KEGG" id="hlm:DV707_13115"/>
<dbReference type="InterPro" id="IPR038729">
    <property type="entry name" value="Rad50/SbcC_AAA"/>
</dbReference>
<evidence type="ECO:0000256" key="2">
    <source>
        <dbReference type="ARBA" id="ARBA00049666"/>
    </source>
</evidence>
<dbReference type="GO" id="GO:0006302">
    <property type="term" value="P:double-strand break repair"/>
    <property type="evidence" value="ECO:0007669"/>
    <property type="project" value="InterPro"/>
</dbReference>
<feature type="coiled-coil region" evidence="3">
    <location>
        <begin position="431"/>
        <end position="472"/>
    </location>
</feature>
<dbReference type="AlphaFoldDB" id="A0A1H6C0P9"/>
<dbReference type="GO" id="GO:0016887">
    <property type="term" value="F:ATP hydrolysis activity"/>
    <property type="evidence" value="ECO:0007669"/>
    <property type="project" value="InterPro"/>
</dbReference>
<gene>
    <name evidence="5" type="primary">dndD</name>
    <name evidence="5" type="ORF">DV707_13115</name>
    <name evidence="6" type="ORF">SAMN04488133_3111</name>
</gene>
<dbReference type="Gene3D" id="3.40.50.300">
    <property type="entry name" value="P-loop containing nucleotide triphosphate hydrolases"/>
    <property type="match status" value="2"/>
</dbReference>
<dbReference type="Proteomes" id="UP000236740">
    <property type="component" value="Unassembled WGS sequence"/>
</dbReference>
<evidence type="ECO:0000259" key="4">
    <source>
        <dbReference type="Pfam" id="PF13476"/>
    </source>
</evidence>
<evidence type="ECO:0000313" key="7">
    <source>
        <dbReference type="Proteomes" id="UP000236740"/>
    </source>
</evidence>
<dbReference type="PANTHER" id="PTHR32114">
    <property type="entry name" value="ABC TRANSPORTER ABCH.3"/>
    <property type="match status" value="1"/>
</dbReference>
<protein>
    <submittedName>
        <fullName evidence="6">DNA sulfur modification protein DndD</fullName>
    </submittedName>
</protein>
<comment type="similarity">
    <text evidence="2">Belongs to the Sph1/Sph2 family.</text>
</comment>
<feature type="coiled-coil region" evidence="3">
    <location>
        <begin position="199"/>
        <end position="328"/>
    </location>
</feature>
<reference evidence="5 8" key="2">
    <citation type="journal article" date="2019" name="Nat. Commun.">
        <title>A new type of DNA phosphorothioation-based antiviral system in archaea.</title>
        <authorList>
            <person name="Xiong L."/>
            <person name="Liu S."/>
            <person name="Chen S."/>
            <person name="Xiao Y."/>
            <person name="Zhu B."/>
            <person name="Gao Y."/>
            <person name="Zhang Y."/>
            <person name="Chen B."/>
            <person name="Luo J."/>
            <person name="Deng Z."/>
            <person name="Chen X."/>
            <person name="Wang L."/>
            <person name="Chen S."/>
        </authorList>
    </citation>
    <scope>NUCLEOTIDE SEQUENCE [LARGE SCALE GENOMIC DNA]</scope>
    <source>
        <strain evidence="5 8">CGMCC 1.10331</strain>
    </source>
</reference>
<dbReference type="Pfam" id="PF13476">
    <property type="entry name" value="AAA_23"/>
    <property type="match status" value="1"/>
</dbReference>
<keyword evidence="7" id="KW-1185">Reference proteome</keyword>